<sequence>MYSEMIPNGGLNSAQRRHIQRDIARWKLELEMANSYTTSELSHYISELQEMEDTTLVRWWMDNVGEWVASRRDLDVPLDVDMEDWIEDQFEVLIDGEATGYGFVVDVELPQPT</sequence>
<protein>
    <submittedName>
        <fullName evidence="1">Uncharacterized protein</fullName>
    </submittedName>
</protein>
<keyword evidence="2" id="KW-1185">Reference proteome</keyword>
<organism evidence="1 2">
    <name type="scientific">Halorubrum alkaliphilum</name>
    <dbReference type="NCBI Taxonomy" id="261290"/>
    <lineage>
        <taxon>Archaea</taxon>
        <taxon>Methanobacteriati</taxon>
        <taxon>Methanobacteriota</taxon>
        <taxon>Stenosarchaea group</taxon>
        <taxon>Halobacteria</taxon>
        <taxon>Halobacteriales</taxon>
        <taxon>Haloferacaceae</taxon>
        <taxon>Halorubrum</taxon>
    </lineage>
</organism>
<proteinExistence type="predicted"/>
<name>A0A8T4GL02_9EURY</name>
<dbReference type="Proteomes" id="UP000823588">
    <property type="component" value="Unassembled WGS sequence"/>
</dbReference>
<dbReference type="EMBL" id="JAGGKQ010000027">
    <property type="protein sequence ID" value="MBP1923665.1"/>
    <property type="molecule type" value="Genomic_DNA"/>
</dbReference>
<comment type="caution">
    <text evidence="1">The sequence shown here is derived from an EMBL/GenBank/DDBJ whole genome shotgun (WGS) entry which is preliminary data.</text>
</comment>
<evidence type="ECO:0000313" key="2">
    <source>
        <dbReference type="Proteomes" id="UP000823588"/>
    </source>
</evidence>
<dbReference type="OrthoDB" id="350724at2157"/>
<dbReference type="RefSeq" id="WP_209486677.1">
    <property type="nucleotide sequence ID" value="NZ_JAGGKQ010000027.1"/>
</dbReference>
<dbReference type="AlphaFoldDB" id="A0A8T4GL02"/>
<evidence type="ECO:0000313" key="1">
    <source>
        <dbReference type="EMBL" id="MBP1923665.1"/>
    </source>
</evidence>
<reference evidence="1" key="1">
    <citation type="submission" date="2021-03" db="EMBL/GenBank/DDBJ databases">
        <title>Genomic Encyclopedia of Type Strains, Phase IV (KMG-IV): sequencing the most valuable type-strain genomes for metagenomic binning, comparative biology and taxonomic classification.</title>
        <authorList>
            <person name="Goeker M."/>
        </authorList>
    </citation>
    <scope>NUCLEOTIDE SEQUENCE</scope>
    <source>
        <strain evidence="1">DSM 23564</strain>
    </source>
</reference>
<gene>
    <name evidence="1" type="ORF">J2751_002710</name>
</gene>
<accession>A0A8T4GL02</accession>